<dbReference type="OrthoDB" id="764352at2"/>
<keyword evidence="2 4" id="KW-0808">Transferase</keyword>
<protein>
    <submittedName>
        <fullName evidence="4">Glycosyltransferase, MGT family</fullName>
    </submittedName>
</protein>
<dbReference type="RefSeq" id="WP_089762603.1">
    <property type="nucleotide sequence ID" value="NZ_BKAT01000019.1"/>
</dbReference>
<feature type="domain" description="Erythromycin biosynthesis protein CIII-like C-terminal" evidence="3">
    <location>
        <begin position="254"/>
        <end position="371"/>
    </location>
</feature>
<evidence type="ECO:0000259" key="3">
    <source>
        <dbReference type="Pfam" id="PF06722"/>
    </source>
</evidence>
<evidence type="ECO:0000313" key="4">
    <source>
        <dbReference type="EMBL" id="SEA65644.1"/>
    </source>
</evidence>
<dbReference type="InterPro" id="IPR050426">
    <property type="entry name" value="Glycosyltransferase_28"/>
</dbReference>
<dbReference type="STRING" id="408074.SAMN05660909_02848"/>
<dbReference type="NCBIfam" id="TIGR01426">
    <property type="entry name" value="MGT"/>
    <property type="match status" value="1"/>
</dbReference>
<dbReference type="EMBL" id="FNRL01000012">
    <property type="protein sequence ID" value="SEA65644.1"/>
    <property type="molecule type" value="Genomic_DNA"/>
</dbReference>
<dbReference type="PANTHER" id="PTHR48050:SF13">
    <property type="entry name" value="STEROL 3-BETA-GLUCOSYLTRANSFERASE UGT80A2"/>
    <property type="match status" value="1"/>
</dbReference>
<evidence type="ECO:0000256" key="2">
    <source>
        <dbReference type="ARBA" id="ARBA00022679"/>
    </source>
</evidence>
<proteinExistence type="inferred from homology"/>
<name>A0A1H4CYX4_9BACT</name>
<dbReference type="GO" id="GO:0016758">
    <property type="term" value="F:hexosyltransferase activity"/>
    <property type="evidence" value="ECO:0007669"/>
    <property type="project" value="InterPro"/>
</dbReference>
<sequence length="401" mass="44699">MSTYVFFNVPAYGHINPTLPIVAELTRRGHQVYYWTHDSFADVVQRAGGIPVVLPGTQQDQNTKPPGDKEIALLPFFMARELPRAVPEILEKLKNIKPDCIISNTMLLAPRLAARISGLPLIGFRPFHSARRQQKIVETFTDPKFELLAHSANEALTAVTTLYGLPRLTLKELLSEIPELTLVFLPKTFQVHAEQFDERFLFVGPSFTEPQPIPWPVAESSKSTAIKVYISLGTLRNNEPGFYRMCFAAFPAPDWSVVMSVGEQIDLSALEPIPGNFVVKRSVPQTSLLPNVDVFVTHGGLNSTMESLYYGVPVVVFPSIREQLTTGERVRDLNLGIMPDRDTVTAAVLREAVMTVYKSESIRHSVNEIKDAIRNAGGYLRATDAIVGFQQAFPPHTVRFI</sequence>
<dbReference type="Pfam" id="PF06722">
    <property type="entry name" value="EryCIII-like_C"/>
    <property type="match status" value="1"/>
</dbReference>
<dbReference type="PANTHER" id="PTHR48050">
    <property type="entry name" value="STEROL 3-BETA-GLUCOSYLTRANSFERASE"/>
    <property type="match status" value="1"/>
</dbReference>
<organism evidence="4 5">
    <name type="scientific">Chitinophaga terrae</name>
    <name type="common">ex Kim and Jung 2007</name>
    <dbReference type="NCBI Taxonomy" id="408074"/>
    <lineage>
        <taxon>Bacteria</taxon>
        <taxon>Pseudomonadati</taxon>
        <taxon>Bacteroidota</taxon>
        <taxon>Chitinophagia</taxon>
        <taxon>Chitinophagales</taxon>
        <taxon>Chitinophagaceae</taxon>
        <taxon>Chitinophaga</taxon>
    </lineage>
</organism>
<dbReference type="Proteomes" id="UP000199656">
    <property type="component" value="Unassembled WGS sequence"/>
</dbReference>
<keyword evidence="5" id="KW-1185">Reference proteome</keyword>
<reference evidence="5" key="1">
    <citation type="submission" date="2016-10" db="EMBL/GenBank/DDBJ databases">
        <authorList>
            <person name="Varghese N."/>
            <person name="Submissions S."/>
        </authorList>
    </citation>
    <scope>NUCLEOTIDE SEQUENCE [LARGE SCALE GENOMIC DNA]</scope>
    <source>
        <strain evidence="5">DSM 23920</strain>
    </source>
</reference>
<dbReference type="FunFam" id="3.40.50.2000:FF:000072">
    <property type="entry name" value="Glycosyl transferase"/>
    <property type="match status" value="1"/>
</dbReference>
<dbReference type="SUPFAM" id="SSF53756">
    <property type="entry name" value="UDP-Glycosyltransferase/glycogen phosphorylase"/>
    <property type="match status" value="1"/>
</dbReference>
<dbReference type="AlphaFoldDB" id="A0A1H4CYX4"/>
<evidence type="ECO:0000313" key="5">
    <source>
        <dbReference type="Proteomes" id="UP000199656"/>
    </source>
</evidence>
<evidence type="ECO:0000256" key="1">
    <source>
        <dbReference type="ARBA" id="ARBA00009995"/>
    </source>
</evidence>
<gene>
    <name evidence="4" type="ORF">SAMN05660909_02848</name>
</gene>
<dbReference type="GO" id="GO:0008194">
    <property type="term" value="F:UDP-glycosyltransferase activity"/>
    <property type="evidence" value="ECO:0007669"/>
    <property type="project" value="InterPro"/>
</dbReference>
<dbReference type="CDD" id="cd03784">
    <property type="entry name" value="GT1_Gtf-like"/>
    <property type="match status" value="1"/>
</dbReference>
<dbReference type="InterPro" id="IPR006326">
    <property type="entry name" value="UDPGT_MGT-like"/>
</dbReference>
<accession>A0A1H4CYX4</accession>
<dbReference type="InterPro" id="IPR002213">
    <property type="entry name" value="UDP_glucos_trans"/>
</dbReference>
<dbReference type="InterPro" id="IPR010610">
    <property type="entry name" value="EryCIII-like_C"/>
</dbReference>
<dbReference type="GO" id="GO:0017000">
    <property type="term" value="P:antibiotic biosynthetic process"/>
    <property type="evidence" value="ECO:0007669"/>
    <property type="project" value="UniProtKB-ARBA"/>
</dbReference>
<comment type="similarity">
    <text evidence="1">Belongs to the UDP-glycosyltransferase family.</text>
</comment>
<dbReference type="Gene3D" id="3.40.50.2000">
    <property type="entry name" value="Glycogen Phosphorylase B"/>
    <property type="match status" value="2"/>
</dbReference>